<dbReference type="InterPro" id="IPR050194">
    <property type="entry name" value="Glycosyltransferase_grp1"/>
</dbReference>
<name>A0A1F7RNI2_9BACT</name>
<gene>
    <name evidence="2" type="ORF">A2042_04195</name>
</gene>
<evidence type="ECO:0000313" key="3">
    <source>
        <dbReference type="Proteomes" id="UP000178526"/>
    </source>
</evidence>
<dbReference type="Gene3D" id="3.40.50.2000">
    <property type="entry name" value="Glycogen Phosphorylase B"/>
    <property type="match status" value="3"/>
</dbReference>
<accession>A0A1F7RNI2</accession>
<sequence length="423" mass="48974">MTKIAFIDLVFRWPPTGGSSVDIKNIASGLQKRGFDVKLFVPLFQEYYPRGVINEELPFPIIKIPFNRFSFNFSTATKRIAKAVEDYKPDYVFFGDGYYLKPYIVSRLAKNFPVIWRFYAYEILCIMYRLYKENELCRNNFLLDQKECLQCQFPDLGMYKEIFKIILNYKLDDSDFHHKHEFLFSLAFKSSYAEIVKQALKDSKTIVVYNEFIKGIINNYNPDIRIILSGVDTKTFHPNPNGNYKKSDRTTVFAPGRMVDLVKGFPFFETAIKLLSLKRDDFKVLLTSNDSFIKFHGLRLRTDDFVLFDWKDQASLPEIYSKSDICVVPSVWQEPLGIMAIEAMSSGIPVIATRVGGLQSAIEDGITGFLVDPGNITQLIDRLETLMDDTNLRKKMGEAGRERALKEYDWDLIIENNYLPLFV</sequence>
<evidence type="ECO:0000259" key="1">
    <source>
        <dbReference type="Pfam" id="PF00534"/>
    </source>
</evidence>
<proteinExistence type="predicted"/>
<protein>
    <recommendedName>
        <fullName evidence="1">Glycosyl transferase family 1 domain-containing protein</fullName>
    </recommendedName>
</protein>
<feature type="domain" description="Glycosyl transferase family 1" evidence="1">
    <location>
        <begin position="251"/>
        <end position="403"/>
    </location>
</feature>
<dbReference type="InterPro" id="IPR001296">
    <property type="entry name" value="Glyco_trans_1"/>
</dbReference>
<dbReference type="AlphaFoldDB" id="A0A1F7RNI2"/>
<dbReference type="EMBL" id="MGDB01000039">
    <property type="protein sequence ID" value="OGL42554.1"/>
    <property type="molecule type" value="Genomic_DNA"/>
</dbReference>
<evidence type="ECO:0000313" key="2">
    <source>
        <dbReference type="EMBL" id="OGL42554.1"/>
    </source>
</evidence>
<dbReference type="Proteomes" id="UP000178526">
    <property type="component" value="Unassembled WGS sequence"/>
</dbReference>
<reference evidence="2 3" key="1">
    <citation type="journal article" date="2016" name="Nat. Commun.">
        <title>Thousands of microbial genomes shed light on interconnected biogeochemical processes in an aquifer system.</title>
        <authorList>
            <person name="Anantharaman K."/>
            <person name="Brown C.T."/>
            <person name="Hug L.A."/>
            <person name="Sharon I."/>
            <person name="Castelle C.J."/>
            <person name="Probst A.J."/>
            <person name="Thomas B.C."/>
            <person name="Singh A."/>
            <person name="Wilkins M.J."/>
            <person name="Karaoz U."/>
            <person name="Brodie E.L."/>
            <person name="Williams K.H."/>
            <person name="Hubbard S.S."/>
            <person name="Banfield J.F."/>
        </authorList>
    </citation>
    <scope>NUCLEOTIDE SEQUENCE [LARGE SCALE GENOMIC DNA]</scope>
</reference>
<dbReference type="Pfam" id="PF00534">
    <property type="entry name" value="Glycos_transf_1"/>
    <property type="match status" value="1"/>
</dbReference>
<dbReference type="PANTHER" id="PTHR45947:SF3">
    <property type="entry name" value="SULFOQUINOVOSYL TRANSFERASE SQD2"/>
    <property type="match status" value="1"/>
</dbReference>
<comment type="caution">
    <text evidence="2">The sequence shown here is derived from an EMBL/GenBank/DDBJ whole genome shotgun (WGS) entry which is preliminary data.</text>
</comment>
<dbReference type="CDD" id="cd03801">
    <property type="entry name" value="GT4_PimA-like"/>
    <property type="match status" value="1"/>
</dbReference>
<organism evidence="2 3">
    <name type="scientific">Candidatus Schekmanbacteria bacterium GWA2_38_11</name>
    <dbReference type="NCBI Taxonomy" id="1817876"/>
    <lineage>
        <taxon>Bacteria</taxon>
        <taxon>Candidatus Schekmaniibacteriota</taxon>
    </lineage>
</organism>
<dbReference type="SUPFAM" id="SSF53756">
    <property type="entry name" value="UDP-Glycosyltransferase/glycogen phosphorylase"/>
    <property type="match status" value="1"/>
</dbReference>
<dbReference type="PANTHER" id="PTHR45947">
    <property type="entry name" value="SULFOQUINOVOSYL TRANSFERASE SQD2"/>
    <property type="match status" value="1"/>
</dbReference>
<dbReference type="GO" id="GO:0016757">
    <property type="term" value="F:glycosyltransferase activity"/>
    <property type="evidence" value="ECO:0007669"/>
    <property type="project" value="InterPro"/>
</dbReference>